<protein>
    <submittedName>
        <fullName evidence="1">Uncharacterized protein</fullName>
    </submittedName>
</protein>
<reference evidence="1 2" key="2">
    <citation type="submission" date="2015-09" db="EMBL/GenBank/DDBJ databases">
        <title>Genome analysis of Pseudomonas syringae pv. porri LMG.</title>
        <authorList>
            <person name="Rombouts S."/>
        </authorList>
    </citation>
    <scope>NUCLEOTIDE SEQUENCE [LARGE SCALE GENOMIC DNA]</scope>
    <source>
        <strain evidence="1 2">LMG 28496</strain>
    </source>
</reference>
<evidence type="ECO:0000313" key="2">
    <source>
        <dbReference type="Proteomes" id="UP000037201"/>
    </source>
</evidence>
<comment type="caution">
    <text evidence="1">The sequence shown here is derived from an EMBL/GenBank/DDBJ whole genome shotgun (WGS) entry which is preliminary data.</text>
</comment>
<evidence type="ECO:0000313" key="1">
    <source>
        <dbReference type="EMBL" id="KOP60423.1"/>
    </source>
</evidence>
<dbReference type="RefSeq" id="WP_053481594.1">
    <property type="nucleotide sequence ID" value="NZ_JTHM01000151.1"/>
</dbReference>
<sequence length="70" mass="7959">MARDDLQLVALISKTYNMLCHYADLGGDAEQLLQVFDKLVALLDESDPEALLERLRTIIPDVWGKTMLIR</sequence>
<organism evidence="1 2">
    <name type="scientific">Pseudomonas coronafaciens pv. porri</name>
    <dbReference type="NCBI Taxonomy" id="83964"/>
    <lineage>
        <taxon>Bacteria</taxon>
        <taxon>Pseudomonadati</taxon>
        <taxon>Pseudomonadota</taxon>
        <taxon>Gammaproteobacteria</taxon>
        <taxon>Pseudomonadales</taxon>
        <taxon>Pseudomonadaceae</taxon>
        <taxon>Pseudomonas</taxon>
        <taxon>Pseudomonas coronafaciens</taxon>
    </lineage>
</organism>
<dbReference type="Proteomes" id="UP000037201">
    <property type="component" value="Unassembled WGS sequence"/>
</dbReference>
<keyword evidence="2" id="KW-1185">Reference proteome</keyword>
<name>A0ABR5JSE5_9PSED</name>
<reference evidence="1 2" key="1">
    <citation type="submission" date="2014-12" db="EMBL/GenBank/DDBJ databases">
        <authorList>
            <person name="Baeyen S."/>
        </authorList>
    </citation>
    <scope>NUCLEOTIDE SEQUENCE [LARGE SCALE GENOMIC DNA]</scope>
    <source>
        <strain evidence="1 2">LMG 28496</strain>
    </source>
</reference>
<proteinExistence type="predicted"/>
<dbReference type="EMBL" id="JUEU01000058">
    <property type="protein sequence ID" value="KOP60423.1"/>
    <property type="molecule type" value="Genomic_DNA"/>
</dbReference>
<accession>A0ABR5JSE5</accession>
<gene>
    <name evidence="1" type="ORF">OX90_06080</name>
</gene>